<proteinExistence type="inferred from homology"/>
<dbReference type="Proteomes" id="UP000621500">
    <property type="component" value="Unassembled WGS sequence"/>
</dbReference>
<dbReference type="PROSITE" id="PS50949">
    <property type="entry name" value="HTH_GNTR"/>
    <property type="match status" value="1"/>
</dbReference>
<evidence type="ECO:0000256" key="3">
    <source>
        <dbReference type="ARBA" id="ARBA00023015"/>
    </source>
</evidence>
<dbReference type="CDD" id="cd00609">
    <property type="entry name" value="AAT_like"/>
    <property type="match status" value="1"/>
</dbReference>
<dbReference type="Pfam" id="PF00392">
    <property type="entry name" value="GntR"/>
    <property type="match status" value="1"/>
</dbReference>
<dbReference type="InterPro" id="IPR036388">
    <property type="entry name" value="WH-like_DNA-bd_sf"/>
</dbReference>
<dbReference type="InterPro" id="IPR051446">
    <property type="entry name" value="HTH_trans_reg/aminotransferase"/>
</dbReference>
<gene>
    <name evidence="7" type="ORF">Pma05_17630</name>
</gene>
<keyword evidence="5" id="KW-0804">Transcription</keyword>
<dbReference type="PANTHER" id="PTHR46577">
    <property type="entry name" value="HTH-TYPE TRANSCRIPTIONAL REGULATORY PROTEIN GABR"/>
    <property type="match status" value="1"/>
</dbReference>
<dbReference type="EMBL" id="BONX01000009">
    <property type="protein sequence ID" value="GIG95190.1"/>
    <property type="molecule type" value="Genomic_DNA"/>
</dbReference>
<keyword evidence="8" id="KW-1185">Reference proteome</keyword>
<evidence type="ECO:0000256" key="5">
    <source>
        <dbReference type="ARBA" id="ARBA00023163"/>
    </source>
</evidence>
<dbReference type="PRINTS" id="PR00035">
    <property type="entry name" value="HTHGNTR"/>
</dbReference>
<dbReference type="InterPro" id="IPR036390">
    <property type="entry name" value="WH_DNA-bd_sf"/>
</dbReference>
<keyword evidence="2" id="KW-0663">Pyridoxal phosphate</keyword>
<keyword evidence="4" id="KW-0238">DNA-binding</keyword>
<comment type="caution">
    <text evidence="7">The sequence shown here is derived from an EMBL/GenBank/DDBJ whole genome shotgun (WGS) entry which is preliminary data.</text>
</comment>
<reference evidence="7 8" key="1">
    <citation type="submission" date="2021-01" db="EMBL/GenBank/DDBJ databases">
        <title>Whole genome shotgun sequence of Plantactinospora mayteni NBRC 109088.</title>
        <authorList>
            <person name="Komaki H."/>
            <person name="Tamura T."/>
        </authorList>
    </citation>
    <scope>NUCLEOTIDE SEQUENCE [LARGE SCALE GENOMIC DNA]</scope>
    <source>
        <strain evidence="7 8">NBRC 109088</strain>
    </source>
</reference>
<evidence type="ECO:0000313" key="7">
    <source>
        <dbReference type="EMBL" id="GIG95190.1"/>
    </source>
</evidence>
<dbReference type="RefSeq" id="WP_203856811.1">
    <property type="nucleotide sequence ID" value="NZ_BAAAZQ010000019.1"/>
</dbReference>
<dbReference type="Pfam" id="PF00155">
    <property type="entry name" value="Aminotran_1_2"/>
    <property type="match status" value="1"/>
</dbReference>
<dbReference type="PANTHER" id="PTHR46577:SF1">
    <property type="entry name" value="HTH-TYPE TRANSCRIPTIONAL REGULATORY PROTEIN GABR"/>
    <property type="match status" value="1"/>
</dbReference>
<protein>
    <submittedName>
        <fullName evidence="7">GntR family transcriptional regulator</fullName>
    </submittedName>
</protein>
<dbReference type="CDD" id="cd07377">
    <property type="entry name" value="WHTH_GntR"/>
    <property type="match status" value="1"/>
</dbReference>
<evidence type="ECO:0000256" key="2">
    <source>
        <dbReference type="ARBA" id="ARBA00022898"/>
    </source>
</evidence>
<dbReference type="Gene3D" id="1.10.10.10">
    <property type="entry name" value="Winged helix-like DNA-binding domain superfamily/Winged helix DNA-binding domain"/>
    <property type="match status" value="1"/>
</dbReference>
<dbReference type="SUPFAM" id="SSF53383">
    <property type="entry name" value="PLP-dependent transferases"/>
    <property type="match status" value="1"/>
</dbReference>
<name>A0ABQ4EKE7_9ACTN</name>
<sequence length="473" mass="50541">MAIEWAGLSPEVLLRLDREGPEPLRAQLEGGLREAIRAGRLQAGERLPSSRELARQLGVSRGLVQECYGQLYAEGYLTARVGSATRVAATSSLGRPARSSPAPAARLEVDFASGVPDLASFPRADWAWAVRDACRTVPTADLHYGDPRGDRTLRSVLAGYLRRVRAAVADPADIVVCTGFAQGLGLALRVLSRTGVHTVAFEDPGNGRGETLTAVTRLGLEVTPVPVDERGIDVTTLARTAARAVVLTPAHQSPTGVVLAPDRRHALAAWAAERDAVIVEDDYDAEFRYDREPVGTLQGIAAGRVVLLGTVSKSLAPAMRLGWVVCPPHLTAAVIEEKRLDDRGSPGLDQLALARLIESGRYDRHLRRMRAVYATRREALVDALARHAPGVRLTGLAAGFHAVAHLPEGVREEDVVAAARERSVGLYGMSTFRMSGNTTPAQLVMGFGNLSERAIESGIATVADLLEPADQPG</sequence>
<dbReference type="Gene3D" id="3.40.640.10">
    <property type="entry name" value="Type I PLP-dependent aspartate aminotransferase-like (Major domain)"/>
    <property type="match status" value="1"/>
</dbReference>
<evidence type="ECO:0000256" key="1">
    <source>
        <dbReference type="ARBA" id="ARBA00005384"/>
    </source>
</evidence>
<organism evidence="7 8">
    <name type="scientific">Plantactinospora mayteni</name>
    <dbReference type="NCBI Taxonomy" id="566021"/>
    <lineage>
        <taxon>Bacteria</taxon>
        <taxon>Bacillati</taxon>
        <taxon>Actinomycetota</taxon>
        <taxon>Actinomycetes</taxon>
        <taxon>Micromonosporales</taxon>
        <taxon>Micromonosporaceae</taxon>
        <taxon>Plantactinospora</taxon>
    </lineage>
</organism>
<evidence type="ECO:0000259" key="6">
    <source>
        <dbReference type="PROSITE" id="PS50949"/>
    </source>
</evidence>
<comment type="similarity">
    <text evidence="1">In the C-terminal section; belongs to the class-I pyridoxal-phosphate-dependent aminotransferase family.</text>
</comment>
<feature type="domain" description="HTH gntR-type" evidence="6">
    <location>
        <begin position="22"/>
        <end position="90"/>
    </location>
</feature>
<dbReference type="InterPro" id="IPR015424">
    <property type="entry name" value="PyrdxlP-dep_Trfase"/>
</dbReference>
<evidence type="ECO:0000313" key="8">
    <source>
        <dbReference type="Proteomes" id="UP000621500"/>
    </source>
</evidence>
<keyword evidence="3" id="KW-0805">Transcription regulation</keyword>
<dbReference type="InterPro" id="IPR015421">
    <property type="entry name" value="PyrdxlP-dep_Trfase_major"/>
</dbReference>
<dbReference type="InterPro" id="IPR000524">
    <property type="entry name" value="Tscrpt_reg_HTH_GntR"/>
</dbReference>
<dbReference type="SMART" id="SM00345">
    <property type="entry name" value="HTH_GNTR"/>
    <property type="match status" value="1"/>
</dbReference>
<accession>A0ABQ4EKE7</accession>
<dbReference type="SUPFAM" id="SSF46785">
    <property type="entry name" value="Winged helix' DNA-binding domain"/>
    <property type="match status" value="1"/>
</dbReference>
<evidence type="ECO:0000256" key="4">
    <source>
        <dbReference type="ARBA" id="ARBA00023125"/>
    </source>
</evidence>
<dbReference type="InterPro" id="IPR004839">
    <property type="entry name" value="Aminotransferase_I/II_large"/>
</dbReference>